<feature type="compositionally biased region" description="Polar residues" evidence="2">
    <location>
        <begin position="88"/>
        <end position="99"/>
    </location>
</feature>
<gene>
    <name evidence="3" type="ORF">LTR77_007611</name>
</gene>
<evidence type="ECO:0000256" key="2">
    <source>
        <dbReference type="SAM" id="MobiDB-lite"/>
    </source>
</evidence>
<reference evidence="3 4" key="1">
    <citation type="submission" date="2023-08" db="EMBL/GenBank/DDBJ databases">
        <title>Black Yeasts Isolated from many extreme environments.</title>
        <authorList>
            <person name="Coleine C."/>
            <person name="Stajich J.E."/>
            <person name="Selbmann L."/>
        </authorList>
    </citation>
    <scope>NUCLEOTIDE SEQUENCE [LARGE SCALE GENOMIC DNA]</scope>
    <source>
        <strain evidence="3 4">CCFEE 5935</strain>
    </source>
</reference>
<feature type="region of interest" description="Disordered" evidence="2">
    <location>
        <begin position="21"/>
        <end position="99"/>
    </location>
</feature>
<dbReference type="GeneID" id="89928947"/>
<proteinExistence type="predicted"/>
<accession>A0AAV9P5I7</accession>
<evidence type="ECO:0000313" key="4">
    <source>
        <dbReference type="Proteomes" id="UP001337655"/>
    </source>
</evidence>
<evidence type="ECO:0000256" key="1">
    <source>
        <dbReference type="SAM" id="Coils"/>
    </source>
</evidence>
<keyword evidence="1" id="KW-0175">Coiled coil</keyword>
<name>A0AAV9P5I7_9PEZI</name>
<dbReference type="EMBL" id="JAVRRT010000012">
    <property type="protein sequence ID" value="KAK5166882.1"/>
    <property type="molecule type" value="Genomic_DNA"/>
</dbReference>
<dbReference type="AlphaFoldDB" id="A0AAV9P5I7"/>
<comment type="caution">
    <text evidence="3">The sequence shown here is derived from an EMBL/GenBank/DDBJ whole genome shotgun (WGS) entry which is preliminary data.</text>
</comment>
<feature type="compositionally biased region" description="Low complexity" evidence="2">
    <location>
        <begin position="39"/>
        <end position="49"/>
    </location>
</feature>
<evidence type="ECO:0000313" key="3">
    <source>
        <dbReference type="EMBL" id="KAK5166882.1"/>
    </source>
</evidence>
<dbReference type="RefSeq" id="XP_064656690.1">
    <property type="nucleotide sequence ID" value="XM_064804848.1"/>
</dbReference>
<sequence>MGRLWRDLRRCCRASLRSKRRSVRHYPEEPKPTCSSGEQTQGAAQAGTAFRLSEVVRSGEQADGNYQQDTVEADPSCAEERTPVAAAATTSPEQENSHQALCSSILENKKLADQLQQAILQNRKIRKAERAAGPRLDKLDQKFHCWEAQVQETKREIKKNASELEALRGNLVRAEARRDKSLARSEQVDKKFALQWRDHSQDVDDLLLIFDEVFVTNDIMAAASEDPRDIGKLSTTSLDDSMAGTLRPLRVPPAPLLPEEQEVKRLKDRYIDQMIKLHAMATRFERQEYDFDRLRDGRDAQIAAGEEVESSTELDLNCLQDGRRNTRELAEAEEEFAAAKAAAVAAKVQLPDAEIESGFVDDVDDGYRASHDELLKLLAKPALVELWLETIPDGEIAEDPEQAAAGVDVDVDEWDAASIDISESGSMVAEGHWRRKIDSWRETCVQEWKGLGR</sequence>
<organism evidence="3 4">
    <name type="scientific">Saxophila tyrrhenica</name>
    <dbReference type="NCBI Taxonomy" id="1690608"/>
    <lineage>
        <taxon>Eukaryota</taxon>
        <taxon>Fungi</taxon>
        <taxon>Dikarya</taxon>
        <taxon>Ascomycota</taxon>
        <taxon>Pezizomycotina</taxon>
        <taxon>Dothideomycetes</taxon>
        <taxon>Dothideomycetidae</taxon>
        <taxon>Mycosphaerellales</taxon>
        <taxon>Extremaceae</taxon>
        <taxon>Saxophila</taxon>
    </lineage>
</organism>
<protein>
    <submittedName>
        <fullName evidence="3">Uncharacterized protein</fullName>
    </submittedName>
</protein>
<dbReference type="Proteomes" id="UP001337655">
    <property type="component" value="Unassembled WGS sequence"/>
</dbReference>
<feature type="coiled-coil region" evidence="1">
    <location>
        <begin position="108"/>
        <end position="184"/>
    </location>
</feature>
<keyword evidence="4" id="KW-1185">Reference proteome</keyword>